<accession>A0ABQ1WF13</accession>
<dbReference type="Proteomes" id="UP000601361">
    <property type="component" value="Unassembled WGS sequence"/>
</dbReference>
<organism evidence="1 2">
    <name type="scientific">Hymenobacter glacieicola</name>
    <dbReference type="NCBI Taxonomy" id="1562124"/>
    <lineage>
        <taxon>Bacteria</taxon>
        <taxon>Pseudomonadati</taxon>
        <taxon>Bacteroidota</taxon>
        <taxon>Cytophagia</taxon>
        <taxon>Cytophagales</taxon>
        <taxon>Hymenobacteraceae</taxon>
        <taxon>Hymenobacter</taxon>
    </lineage>
</organism>
<evidence type="ECO:0000313" key="1">
    <source>
        <dbReference type="EMBL" id="GGG27969.1"/>
    </source>
</evidence>
<proteinExistence type="predicted"/>
<evidence type="ECO:0000313" key="2">
    <source>
        <dbReference type="Proteomes" id="UP000601361"/>
    </source>
</evidence>
<name>A0ABQ1WF13_9BACT</name>
<sequence length="80" mass="8454">MVKWAAAAPVNYTDPRKPAFRPSSPTTALVYAYALPPGSVMHELGGSSPSAELVKLAFWAPAGPRPITFGPGCILSPFLR</sequence>
<protein>
    <submittedName>
        <fullName evidence="1">Uncharacterized protein</fullName>
    </submittedName>
</protein>
<reference evidence="2" key="1">
    <citation type="journal article" date="2019" name="Int. J. Syst. Evol. Microbiol.">
        <title>The Global Catalogue of Microorganisms (GCM) 10K type strain sequencing project: providing services to taxonomists for standard genome sequencing and annotation.</title>
        <authorList>
            <consortium name="The Broad Institute Genomics Platform"/>
            <consortium name="The Broad Institute Genome Sequencing Center for Infectious Disease"/>
            <person name="Wu L."/>
            <person name="Ma J."/>
        </authorList>
    </citation>
    <scope>NUCLEOTIDE SEQUENCE [LARGE SCALE GENOMIC DNA]</scope>
    <source>
        <strain evidence="2">CGMCC 1.12990</strain>
    </source>
</reference>
<dbReference type="EMBL" id="BMGS01000001">
    <property type="protein sequence ID" value="GGG27969.1"/>
    <property type="molecule type" value="Genomic_DNA"/>
</dbReference>
<gene>
    <name evidence="1" type="ORF">GCM10011378_00990</name>
</gene>
<keyword evidence="2" id="KW-1185">Reference proteome</keyword>
<comment type="caution">
    <text evidence="1">The sequence shown here is derived from an EMBL/GenBank/DDBJ whole genome shotgun (WGS) entry which is preliminary data.</text>
</comment>